<dbReference type="InterPro" id="IPR010985">
    <property type="entry name" value="Ribbon_hlx_hlx"/>
</dbReference>
<dbReference type="EMBL" id="JACHGW010000001">
    <property type="protein sequence ID" value="MBB6048967.1"/>
    <property type="molecule type" value="Genomic_DNA"/>
</dbReference>
<dbReference type="InterPro" id="IPR038296">
    <property type="entry name" value="ParD_sf"/>
</dbReference>
<keyword evidence="4" id="KW-1185">Reference proteome</keyword>
<accession>A0A7W9SLP9</accession>
<dbReference type="RefSeq" id="WP_221289787.1">
    <property type="nucleotide sequence ID" value="NZ_JACHGW010000001.1"/>
</dbReference>
<evidence type="ECO:0000313" key="3">
    <source>
        <dbReference type="EMBL" id="MBB6048967.1"/>
    </source>
</evidence>
<dbReference type="GO" id="GO:0006355">
    <property type="term" value="P:regulation of DNA-templated transcription"/>
    <property type="evidence" value="ECO:0007669"/>
    <property type="project" value="InterPro"/>
</dbReference>
<evidence type="ECO:0000256" key="2">
    <source>
        <dbReference type="ARBA" id="ARBA00022649"/>
    </source>
</evidence>
<protein>
    <submittedName>
        <fullName evidence="3">Antitoxin ParD1/3/4</fullName>
    </submittedName>
</protein>
<gene>
    <name evidence="3" type="ORF">HNQ39_000729</name>
</gene>
<comment type="similarity">
    <text evidence="1">Belongs to the ParD antitoxin family.</text>
</comment>
<sequence length="82" mass="9485">MNISLPDTMRTFVEEELVEGGYQTASEYFRDLVRERQQYKAQQKFEALIAEGLASEAVVTTPEFWAELETKLFGKESGEMER</sequence>
<dbReference type="PANTHER" id="PTHR36582:SF2">
    <property type="entry name" value="ANTITOXIN PARD"/>
    <property type="match status" value="1"/>
</dbReference>
<comment type="caution">
    <text evidence="3">The sequence shown here is derived from an EMBL/GenBank/DDBJ whole genome shotgun (WGS) entry which is preliminary data.</text>
</comment>
<reference evidence="3 4" key="1">
    <citation type="submission" date="2020-08" db="EMBL/GenBank/DDBJ databases">
        <title>Genomic Encyclopedia of Type Strains, Phase IV (KMG-IV): sequencing the most valuable type-strain genomes for metagenomic binning, comparative biology and taxonomic classification.</title>
        <authorList>
            <person name="Goeker M."/>
        </authorList>
    </citation>
    <scope>NUCLEOTIDE SEQUENCE [LARGE SCALE GENOMIC DNA]</scope>
    <source>
        <strain evidence="3 4">DSM 23562</strain>
    </source>
</reference>
<dbReference type="Gene3D" id="6.10.10.120">
    <property type="entry name" value="Antitoxin ParD1-like"/>
    <property type="match status" value="1"/>
</dbReference>
<dbReference type="AlphaFoldDB" id="A0A7W9SLP9"/>
<organism evidence="3 4">
    <name type="scientific">Armatimonas rosea</name>
    <dbReference type="NCBI Taxonomy" id="685828"/>
    <lineage>
        <taxon>Bacteria</taxon>
        <taxon>Bacillati</taxon>
        <taxon>Armatimonadota</taxon>
        <taxon>Armatimonadia</taxon>
        <taxon>Armatimonadales</taxon>
        <taxon>Armatimonadaceae</taxon>
        <taxon>Armatimonas</taxon>
    </lineage>
</organism>
<keyword evidence="2" id="KW-1277">Toxin-antitoxin system</keyword>
<evidence type="ECO:0000256" key="1">
    <source>
        <dbReference type="ARBA" id="ARBA00008580"/>
    </source>
</evidence>
<dbReference type="PANTHER" id="PTHR36582">
    <property type="entry name" value="ANTITOXIN PARD"/>
    <property type="match status" value="1"/>
</dbReference>
<name>A0A7W9SLP9_ARMRO</name>
<dbReference type="InterPro" id="IPR022789">
    <property type="entry name" value="ParD"/>
</dbReference>
<dbReference type="SUPFAM" id="SSF47598">
    <property type="entry name" value="Ribbon-helix-helix"/>
    <property type="match status" value="1"/>
</dbReference>
<evidence type="ECO:0000313" key="4">
    <source>
        <dbReference type="Proteomes" id="UP000520814"/>
    </source>
</evidence>
<dbReference type="Proteomes" id="UP000520814">
    <property type="component" value="Unassembled WGS sequence"/>
</dbReference>
<dbReference type="CDD" id="cd22231">
    <property type="entry name" value="RHH_NikR_HicB-like"/>
    <property type="match status" value="1"/>
</dbReference>
<proteinExistence type="inferred from homology"/>